<dbReference type="CDD" id="cd05009">
    <property type="entry name" value="SIS_GlmS_GlmD_2"/>
    <property type="match status" value="1"/>
</dbReference>
<dbReference type="InterPro" id="IPR035490">
    <property type="entry name" value="GlmS/FrlB_SIS"/>
</dbReference>
<dbReference type="Pfam" id="PF01380">
    <property type="entry name" value="SIS"/>
    <property type="match status" value="2"/>
</dbReference>
<sequence>MMNAEKRNVMLEEIMSEPGYFRECLERREELTGDFVKLFTSHRFRRIYFSGSGSPSHAGLVLKYAAEKLLNIEATYSYPMLFNNHEGLNVGGKYKPEEMVVICPAESGRSKGAVITARAAKAQGIPVVCTTLNPEGVLARECDVVMVKPSGNELALPSTKGHSTGIFLLLLCLVETAKALHTIDGETYRAYVDGLEGLIQSCGAAVERTLDWFEEHKRMVMNAPFYRVIGYGANYGTALETALKFIETHKRLTMAYELEEFMHGPIRTVNPGDCIFFLCAEDGPEKERMKKLYEVVRKMTDNCVLVCSEADGAGSPMALTFPAVNREFLTAVEYLTPMQVLACEIGRHLGFDPTEGMNTWAKLAMEPSFSD</sequence>
<evidence type="ECO:0000259" key="2">
    <source>
        <dbReference type="PROSITE" id="PS51464"/>
    </source>
</evidence>
<gene>
    <name evidence="3" type="ORF">DWV29_26855</name>
</gene>
<dbReference type="GO" id="GO:0097367">
    <property type="term" value="F:carbohydrate derivative binding"/>
    <property type="evidence" value="ECO:0007669"/>
    <property type="project" value="InterPro"/>
</dbReference>
<dbReference type="Proteomes" id="UP000283880">
    <property type="component" value="Unassembled WGS sequence"/>
</dbReference>
<dbReference type="GO" id="GO:0006487">
    <property type="term" value="P:protein N-linked glycosylation"/>
    <property type="evidence" value="ECO:0007669"/>
    <property type="project" value="TreeGrafter"/>
</dbReference>
<dbReference type="SUPFAM" id="SSF53697">
    <property type="entry name" value="SIS domain"/>
    <property type="match status" value="1"/>
</dbReference>
<dbReference type="GO" id="GO:0006002">
    <property type="term" value="P:fructose 6-phosphate metabolic process"/>
    <property type="evidence" value="ECO:0007669"/>
    <property type="project" value="TreeGrafter"/>
</dbReference>
<evidence type="ECO:0000313" key="3">
    <source>
        <dbReference type="EMBL" id="RGX21161.1"/>
    </source>
</evidence>
<name>A0A413F738_9FIRM</name>
<dbReference type="EMBL" id="QSBM01000033">
    <property type="protein sequence ID" value="RGX21161.1"/>
    <property type="molecule type" value="Genomic_DNA"/>
</dbReference>
<evidence type="ECO:0000313" key="4">
    <source>
        <dbReference type="Proteomes" id="UP000283880"/>
    </source>
</evidence>
<dbReference type="AlphaFoldDB" id="A0A413F738"/>
<reference evidence="3 4" key="1">
    <citation type="submission" date="2018-08" db="EMBL/GenBank/DDBJ databases">
        <title>A genome reference for cultivated species of the human gut microbiota.</title>
        <authorList>
            <person name="Zou Y."/>
            <person name="Xue W."/>
            <person name="Luo G."/>
        </authorList>
    </citation>
    <scope>NUCLEOTIDE SEQUENCE [LARGE SCALE GENOMIC DNA]</scope>
    <source>
        <strain evidence="3 4">AF04-15</strain>
    </source>
</reference>
<dbReference type="GO" id="GO:0006047">
    <property type="term" value="P:UDP-N-acetylglucosamine metabolic process"/>
    <property type="evidence" value="ECO:0007669"/>
    <property type="project" value="TreeGrafter"/>
</dbReference>
<dbReference type="CDD" id="cd05008">
    <property type="entry name" value="SIS_GlmS_GlmD_1"/>
    <property type="match status" value="1"/>
</dbReference>
<proteinExistence type="predicted"/>
<dbReference type="RefSeq" id="WP_024734282.1">
    <property type="nucleotide sequence ID" value="NZ_CABMHH010000017.1"/>
</dbReference>
<accession>A0A413F738</accession>
<dbReference type="PANTHER" id="PTHR10937:SF17">
    <property type="entry name" value="GLUCOSAMINE-FRUCTOSE-6-PHOSPHATE AMINOTRANSFERASE"/>
    <property type="match status" value="1"/>
</dbReference>
<evidence type="ECO:0000256" key="1">
    <source>
        <dbReference type="ARBA" id="ARBA00022737"/>
    </source>
</evidence>
<protein>
    <submittedName>
        <fullName evidence="3">SIS domain-containing protein</fullName>
    </submittedName>
</protein>
<keyword evidence="1" id="KW-0677">Repeat</keyword>
<feature type="domain" description="SIS" evidence="2">
    <location>
        <begin position="35"/>
        <end position="186"/>
    </location>
</feature>
<dbReference type="PANTHER" id="PTHR10937">
    <property type="entry name" value="GLUCOSAMINE--FRUCTOSE-6-PHOSPHATE AMINOTRANSFERASE, ISOMERIZING"/>
    <property type="match status" value="1"/>
</dbReference>
<dbReference type="InterPro" id="IPR035466">
    <property type="entry name" value="GlmS/AgaS_SIS"/>
</dbReference>
<comment type="caution">
    <text evidence="3">The sequence shown here is derived from an EMBL/GenBank/DDBJ whole genome shotgun (WGS) entry which is preliminary data.</text>
</comment>
<dbReference type="PROSITE" id="PS51464">
    <property type="entry name" value="SIS"/>
    <property type="match status" value="1"/>
</dbReference>
<dbReference type="Gene3D" id="3.40.50.10490">
    <property type="entry name" value="Glucose-6-phosphate isomerase like protein, domain 1"/>
    <property type="match status" value="2"/>
</dbReference>
<dbReference type="InterPro" id="IPR001347">
    <property type="entry name" value="SIS_dom"/>
</dbReference>
<dbReference type="OrthoDB" id="1651249at2"/>
<organism evidence="3 4">
    <name type="scientific">Enterocloster asparagiformis</name>
    <dbReference type="NCBI Taxonomy" id="333367"/>
    <lineage>
        <taxon>Bacteria</taxon>
        <taxon>Bacillati</taxon>
        <taxon>Bacillota</taxon>
        <taxon>Clostridia</taxon>
        <taxon>Lachnospirales</taxon>
        <taxon>Lachnospiraceae</taxon>
        <taxon>Enterocloster</taxon>
    </lineage>
</organism>
<dbReference type="InterPro" id="IPR046348">
    <property type="entry name" value="SIS_dom_sf"/>
</dbReference>
<dbReference type="GO" id="GO:0004360">
    <property type="term" value="F:glutamine-fructose-6-phosphate transaminase (isomerizing) activity"/>
    <property type="evidence" value="ECO:0007669"/>
    <property type="project" value="TreeGrafter"/>
</dbReference>